<dbReference type="InterPro" id="IPR004467">
    <property type="entry name" value="Or_phspho_trans_dom"/>
</dbReference>
<feature type="binding site" evidence="6">
    <location>
        <begin position="30"/>
        <end position="31"/>
    </location>
    <ligand>
        <name>orotate</name>
        <dbReference type="ChEBI" id="CHEBI:30839"/>
    </ligand>
</feature>
<dbReference type="HAMAP" id="MF_01208">
    <property type="entry name" value="PyrE"/>
    <property type="match status" value="1"/>
</dbReference>
<dbReference type="PANTHER" id="PTHR46683:SF1">
    <property type="entry name" value="OROTATE PHOSPHORIBOSYLTRANSFERASE 1-RELATED"/>
    <property type="match status" value="1"/>
</dbReference>
<comment type="similarity">
    <text evidence="2 6">Belongs to the purine/pyrimidine phosphoribosyltransferase family. PyrE subfamily.</text>
</comment>
<evidence type="ECO:0000259" key="7">
    <source>
        <dbReference type="Pfam" id="PF00156"/>
    </source>
</evidence>
<keyword evidence="4 6" id="KW-0328">Glycosyltransferase</keyword>
<feature type="binding site" evidence="6">
    <location>
        <position position="125"/>
    </location>
    <ligand>
        <name>orotate</name>
        <dbReference type="ChEBI" id="CHEBI:30839"/>
    </ligand>
</feature>
<comment type="pathway">
    <text evidence="6">Pyrimidine metabolism; UMP biosynthesis via de novo pathway; UMP from orotate: step 1/2.</text>
</comment>
<comment type="caution">
    <text evidence="6">Lacks conserved residue(s) required for the propagation of feature annotation.</text>
</comment>
<feature type="binding site" evidence="6">
    <location>
        <position position="99"/>
    </location>
    <ligand>
        <name>5-phospho-alpha-D-ribose 1-diphosphate</name>
        <dbReference type="ChEBI" id="CHEBI:58017"/>
        <note>ligand shared between dimeric partners</note>
    </ligand>
</feature>
<dbReference type="Pfam" id="PF00156">
    <property type="entry name" value="Pribosyltran"/>
    <property type="match status" value="1"/>
</dbReference>
<comment type="cofactor">
    <cofactor evidence="6">
        <name>Mg(2+)</name>
        <dbReference type="ChEBI" id="CHEBI:18420"/>
    </cofactor>
</comment>
<feature type="binding site" evidence="6">
    <location>
        <position position="153"/>
    </location>
    <ligand>
        <name>orotate</name>
        <dbReference type="ChEBI" id="CHEBI:30839"/>
    </ligand>
</feature>
<keyword evidence="5 6" id="KW-0808">Transferase</keyword>
<dbReference type="InterPro" id="IPR000836">
    <property type="entry name" value="PRTase_dom"/>
</dbReference>
<keyword evidence="8" id="KW-0614">Plasmid</keyword>
<dbReference type="AlphaFoldDB" id="A0AAT9P743"/>
<dbReference type="GO" id="GO:0000287">
    <property type="term" value="F:magnesium ion binding"/>
    <property type="evidence" value="ECO:0007669"/>
    <property type="project" value="UniProtKB-UniRule"/>
</dbReference>
<evidence type="ECO:0000256" key="6">
    <source>
        <dbReference type="HAMAP-Rule" id="MF_01208"/>
    </source>
</evidence>
<evidence type="ECO:0000256" key="3">
    <source>
        <dbReference type="ARBA" id="ARBA00011738"/>
    </source>
</evidence>
<organism evidence="8">
    <name type="scientific">Macrococcus psychrotolerans</name>
    <dbReference type="NCBI Taxonomy" id="3039389"/>
    <lineage>
        <taxon>Bacteria</taxon>
        <taxon>Bacillati</taxon>
        <taxon>Bacillota</taxon>
        <taxon>Bacilli</taxon>
        <taxon>Bacillales</taxon>
        <taxon>Staphylococcaceae</taxon>
        <taxon>Macrococcus</taxon>
    </lineage>
</organism>
<sequence length="209" mass="24069">MNSFSEYIVNNEIIKFGDFTLKSGRKSPYFFNFGSFHNGMRLWDLGEFYADYIYENKIEFDVIFGSAYKGIPIALATTFVLNKKYKMNIDYVFNRKEEKSYGDNGKFIGAEIKSRKVLALDDVLTSGKTVLETIEMIREANGELVGYLVALDRQENGIDSNILASHFISQKYNLNIYSISSIRDVIDSLKNVNRTSECKRLEEYLARNN</sequence>
<evidence type="ECO:0000256" key="1">
    <source>
        <dbReference type="ARBA" id="ARBA00003769"/>
    </source>
</evidence>
<dbReference type="NCBIfam" id="TIGR00336">
    <property type="entry name" value="pyrE"/>
    <property type="match status" value="1"/>
</dbReference>
<dbReference type="GO" id="GO:0006207">
    <property type="term" value="P:'de novo' pyrimidine nucleobase biosynthetic process"/>
    <property type="evidence" value="ECO:0007669"/>
    <property type="project" value="TreeGrafter"/>
</dbReference>
<dbReference type="InterPro" id="IPR023031">
    <property type="entry name" value="OPRT"/>
</dbReference>
<dbReference type="EMBL" id="CP079956">
    <property type="protein sequence ID" value="QYA34075.1"/>
    <property type="molecule type" value="Genomic_DNA"/>
</dbReference>
<keyword evidence="6" id="KW-0460">Magnesium</keyword>
<gene>
    <name evidence="6 8" type="primary">pyrE</name>
    <name evidence="8" type="ORF">KYI10_11800</name>
</gene>
<comment type="function">
    <text evidence="1 6">Catalyzes the transfer of a ribosyl phosphate group from 5-phosphoribose 1-diphosphate to orotate, leading to the formation of orotidine monophosphate (OMP).</text>
</comment>
<evidence type="ECO:0000256" key="2">
    <source>
        <dbReference type="ARBA" id="ARBA00006340"/>
    </source>
</evidence>
<comment type="subunit">
    <text evidence="3 6">Homodimer.</text>
</comment>
<proteinExistence type="inferred from homology"/>
<evidence type="ECO:0000256" key="4">
    <source>
        <dbReference type="ARBA" id="ARBA00022676"/>
    </source>
</evidence>
<feature type="domain" description="Phosphoribosyltransferase" evidence="7">
    <location>
        <begin position="37"/>
        <end position="161"/>
    </location>
</feature>
<feature type="binding site" evidence="6">
    <location>
        <position position="95"/>
    </location>
    <ligand>
        <name>5-phospho-alpha-D-ribose 1-diphosphate</name>
        <dbReference type="ChEBI" id="CHEBI:58017"/>
        <note>ligand shared between dimeric partners</note>
    </ligand>
</feature>
<dbReference type="EC" id="2.4.2.10" evidence="6"/>
<feature type="binding site" description="in other chain" evidence="6">
    <location>
        <begin position="121"/>
        <end position="129"/>
    </location>
    <ligand>
        <name>5-phospho-alpha-D-ribose 1-diphosphate</name>
        <dbReference type="ChEBI" id="CHEBI:58017"/>
        <note>ligand shared between dimeric partners</note>
    </ligand>
</feature>
<dbReference type="GO" id="GO:0044205">
    <property type="term" value="P:'de novo' UMP biosynthetic process"/>
    <property type="evidence" value="ECO:0007669"/>
    <property type="project" value="UniProtKB-UniRule"/>
</dbReference>
<feature type="binding site" description="in other chain" evidence="6">
    <location>
        <position position="22"/>
    </location>
    <ligand>
        <name>5-phospho-alpha-D-ribose 1-diphosphate</name>
        <dbReference type="ChEBI" id="CHEBI:58017"/>
        <note>ligand shared between dimeric partners</note>
    </ligand>
</feature>
<geneLocation type="plasmid" evidence="8">
    <name>p19Msa1047_11</name>
</geneLocation>
<dbReference type="PANTHER" id="PTHR46683">
    <property type="entry name" value="OROTATE PHOSPHORIBOSYLTRANSFERASE 1-RELATED"/>
    <property type="match status" value="1"/>
</dbReference>
<feature type="binding site" description="in other chain" evidence="6">
    <location>
        <position position="96"/>
    </location>
    <ligand>
        <name>5-phospho-alpha-D-ribose 1-diphosphate</name>
        <dbReference type="ChEBI" id="CHEBI:58017"/>
        <note>ligand shared between dimeric partners</note>
    </ligand>
</feature>
<accession>A0AAT9P743</accession>
<feature type="binding site" description="in other chain" evidence="6">
    <location>
        <begin position="68"/>
        <end position="69"/>
    </location>
    <ligand>
        <name>5-phospho-alpha-D-ribose 1-diphosphate</name>
        <dbReference type="ChEBI" id="CHEBI:58017"/>
        <note>ligand shared between dimeric partners</note>
    </ligand>
</feature>
<evidence type="ECO:0000313" key="8">
    <source>
        <dbReference type="EMBL" id="QYA34075.1"/>
    </source>
</evidence>
<dbReference type="GO" id="GO:0046132">
    <property type="term" value="P:pyrimidine ribonucleoside biosynthetic process"/>
    <property type="evidence" value="ECO:0007669"/>
    <property type="project" value="TreeGrafter"/>
</dbReference>
<keyword evidence="6" id="KW-0665">Pyrimidine biosynthesis</keyword>
<comment type="catalytic activity">
    <reaction evidence="6">
        <text>orotidine 5'-phosphate + diphosphate = orotate + 5-phospho-alpha-D-ribose 1-diphosphate</text>
        <dbReference type="Rhea" id="RHEA:10380"/>
        <dbReference type="ChEBI" id="CHEBI:30839"/>
        <dbReference type="ChEBI" id="CHEBI:33019"/>
        <dbReference type="ChEBI" id="CHEBI:57538"/>
        <dbReference type="ChEBI" id="CHEBI:58017"/>
        <dbReference type="EC" id="2.4.2.10"/>
    </reaction>
</comment>
<dbReference type="GO" id="GO:0004588">
    <property type="term" value="F:orotate phosphoribosyltransferase activity"/>
    <property type="evidence" value="ECO:0007669"/>
    <property type="project" value="UniProtKB-UniRule"/>
</dbReference>
<protein>
    <recommendedName>
        <fullName evidence="6">Orotate phosphoribosyltransferase</fullName>
        <shortName evidence="6">OPRT</shortName>
        <shortName evidence="6">OPRTase</shortName>
        <ecNumber evidence="6">2.4.2.10</ecNumber>
    </recommendedName>
</protein>
<reference evidence="8" key="1">
    <citation type="submission" date="2024-06" db="EMBL/GenBank/DDBJ databases">
        <title>Prevalence and characterization of methicillin-resistant Macrococcus spp. in food producing animals and meat in Switzerland in 2019.</title>
        <authorList>
            <person name="Keller J.E."/>
            <person name="Schwendener S."/>
            <person name="Neuenschwander J."/>
            <person name="Overesch G."/>
            <person name="Perreten V."/>
        </authorList>
    </citation>
    <scope>NUCLEOTIDE SEQUENCE</scope>
    <source>
        <strain evidence="8">19Msa1099</strain>
        <plasmid evidence="8">p19Msa1047_11</plasmid>
    </source>
</reference>
<evidence type="ECO:0000256" key="5">
    <source>
        <dbReference type="ARBA" id="ARBA00022679"/>
    </source>
</evidence>
<name>A0AAT9P743_9STAP</name>
<dbReference type="GO" id="GO:0005737">
    <property type="term" value="C:cytoplasm"/>
    <property type="evidence" value="ECO:0007669"/>
    <property type="project" value="TreeGrafter"/>
</dbReference>
<dbReference type="CDD" id="cd06223">
    <property type="entry name" value="PRTases_typeI"/>
    <property type="match status" value="1"/>
</dbReference>